<evidence type="ECO:0000256" key="8">
    <source>
        <dbReference type="ARBA" id="ARBA00023004"/>
    </source>
</evidence>
<feature type="binding site" evidence="12">
    <location>
        <position position="206"/>
    </location>
    <ligand>
        <name>[2Fe-2S] cluster</name>
        <dbReference type="ChEBI" id="CHEBI:190135"/>
    </ligand>
</feature>
<feature type="binding site" evidence="11">
    <location>
        <begin position="44"/>
        <end position="47"/>
    </location>
    <ligand>
        <name>FAD</name>
        <dbReference type="ChEBI" id="CHEBI:57692"/>
    </ligand>
</feature>
<keyword evidence="2" id="KW-0813">Transport</keyword>
<reference evidence="14 15" key="1">
    <citation type="submission" date="2019-10" db="EMBL/GenBank/DDBJ databases">
        <title>Alkalibaculum tamaniensis sp.nov., a new alkaliphilic acetogen, isolated on methoxylated aromatics from a mud volcano.</title>
        <authorList>
            <person name="Khomyakova M.A."/>
            <person name="Merkel A.Y."/>
            <person name="Bonch-Osmolovskaya E.A."/>
            <person name="Slobodkin A.I."/>
        </authorList>
    </citation>
    <scope>NUCLEOTIDE SEQUENCE [LARGE SCALE GENOMIC DNA]</scope>
    <source>
        <strain evidence="14 15">M08DMB</strain>
    </source>
</reference>
<dbReference type="Gene3D" id="2.10.240.10">
    <property type="entry name" value="Dihydroorotate dehydrogenase, electron transfer subunit"/>
    <property type="match status" value="1"/>
</dbReference>
<dbReference type="PANTHER" id="PTHR43513:SF3">
    <property type="entry name" value="DIHYDROOROTATE DEHYDROGENASE B (NAD(+)), ELECTRON TRANSFER SUBUNIT-RELATED"/>
    <property type="match status" value="1"/>
</dbReference>
<dbReference type="GO" id="GO:0006221">
    <property type="term" value="P:pyrimidine nucleotide biosynthetic process"/>
    <property type="evidence" value="ECO:0007669"/>
    <property type="project" value="InterPro"/>
</dbReference>
<dbReference type="SUPFAM" id="SSF63380">
    <property type="entry name" value="Riboflavin synthase domain-like"/>
    <property type="match status" value="1"/>
</dbReference>
<keyword evidence="5 12" id="KW-0479">Metal-binding</keyword>
<evidence type="ECO:0000256" key="4">
    <source>
        <dbReference type="ARBA" id="ARBA00022714"/>
    </source>
</evidence>
<dbReference type="PIRSF" id="PIRSF006816">
    <property type="entry name" value="Cyc3_hyd_g"/>
    <property type="match status" value="1"/>
</dbReference>
<dbReference type="InterPro" id="IPR012165">
    <property type="entry name" value="Cyt_c3_hydrogenase_gsu"/>
</dbReference>
<comment type="cofactor">
    <cofactor evidence="10">
        <name>[2Fe-2S] cluster</name>
        <dbReference type="ChEBI" id="CHEBI:190135"/>
    </cofactor>
</comment>
<keyword evidence="7" id="KW-0249">Electron transport</keyword>
<feature type="binding site" evidence="12">
    <location>
        <position position="209"/>
    </location>
    <ligand>
        <name>[2Fe-2S] cluster</name>
        <dbReference type="ChEBI" id="CHEBI:190135"/>
    </ligand>
</feature>
<dbReference type="GO" id="GO:0016491">
    <property type="term" value="F:oxidoreductase activity"/>
    <property type="evidence" value="ECO:0007669"/>
    <property type="project" value="InterPro"/>
</dbReference>
<dbReference type="SUPFAM" id="SSF52343">
    <property type="entry name" value="Ferredoxin reductase-like, C-terminal NADP-linked domain"/>
    <property type="match status" value="1"/>
</dbReference>
<protein>
    <submittedName>
        <fullName evidence="14">Dihydroorotate dehydrogenase electron transfer subunit</fullName>
    </submittedName>
</protein>
<dbReference type="GO" id="GO:0046872">
    <property type="term" value="F:metal ion binding"/>
    <property type="evidence" value="ECO:0007669"/>
    <property type="project" value="UniProtKB-KW"/>
</dbReference>
<name>A0A6A7KBH4_9FIRM</name>
<dbReference type="PANTHER" id="PTHR43513">
    <property type="entry name" value="DIHYDROOROTATE DEHYDROGENASE B (NAD(+)), ELECTRON TRANSFER SUBUNIT"/>
    <property type="match status" value="1"/>
</dbReference>
<keyword evidence="9 12" id="KW-0411">Iron-sulfur</keyword>
<evidence type="ECO:0000256" key="9">
    <source>
        <dbReference type="ARBA" id="ARBA00023014"/>
    </source>
</evidence>
<dbReference type="Gene3D" id="2.40.30.10">
    <property type="entry name" value="Translation factors"/>
    <property type="match status" value="1"/>
</dbReference>
<feature type="binding site" evidence="11">
    <location>
        <begin position="59"/>
        <end position="61"/>
    </location>
    <ligand>
        <name>FAD</name>
        <dbReference type="ChEBI" id="CHEBI:57692"/>
    </ligand>
</feature>
<sequence>MAKVKDNVHVHDNIYLLSVEYNGICKMGQFFMLRCWELDPLLSRPISIFDYEDGELKFLYQVVGKGTEKLSRLVKGDEITLHGPYGNGFPYLEKCEITLAGGGIGIAPLFYAGRELNRINPNRKLNIFLGFREKSPLIDVFKEQFQNVIVDIGGVITDEIIYKKESVIYTCGPEVMMQKICEEGMNSGATVYASVEKRMACGVGACLGCTCKTVNGNKRTCKDGPVFLGDEIIYG</sequence>
<keyword evidence="8 12" id="KW-0408">Iron</keyword>
<feature type="binding site" evidence="12">
    <location>
        <position position="201"/>
    </location>
    <ligand>
        <name>[2Fe-2S] cluster</name>
        <dbReference type="ChEBI" id="CHEBI:190135"/>
    </ligand>
</feature>
<dbReference type="InterPro" id="IPR050353">
    <property type="entry name" value="PyrK_electron_transfer"/>
</dbReference>
<dbReference type="EMBL" id="WHNX01000030">
    <property type="protein sequence ID" value="MPW26868.1"/>
    <property type="molecule type" value="Genomic_DNA"/>
</dbReference>
<dbReference type="InterPro" id="IPR037117">
    <property type="entry name" value="Dihydroorotate_DH_ele_sf"/>
</dbReference>
<keyword evidence="3 11" id="KW-0285">Flavoprotein</keyword>
<dbReference type="Pfam" id="PF10418">
    <property type="entry name" value="DHODB_Fe-S_bind"/>
    <property type="match status" value="1"/>
</dbReference>
<dbReference type="InterPro" id="IPR017938">
    <property type="entry name" value="Riboflavin_synthase-like_b-brl"/>
</dbReference>
<evidence type="ECO:0000256" key="6">
    <source>
        <dbReference type="ARBA" id="ARBA00022827"/>
    </source>
</evidence>
<dbReference type="GO" id="GO:0051537">
    <property type="term" value="F:2 iron, 2 sulfur cluster binding"/>
    <property type="evidence" value="ECO:0007669"/>
    <property type="project" value="UniProtKB-KW"/>
</dbReference>
<evidence type="ECO:0000256" key="1">
    <source>
        <dbReference type="ARBA" id="ARBA00006422"/>
    </source>
</evidence>
<evidence type="ECO:0000256" key="5">
    <source>
        <dbReference type="ARBA" id="ARBA00022723"/>
    </source>
</evidence>
<dbReference type="InterPro" id="IPR017927">
    <property type="entry name" value="FAD-bd_FR_type"/>
</dbReference>
<keyword evidence="6 11" id="KW-0274">FAD</keyword>
<accession>A0A6A7KBH4</accession>
<feature type="binding site" evidence="11">
    <location>
        <begin position="66"/>
        <end position="67"/>
    </location>
    <ligand>
        <name>FAD</name>
        <dbReference type="ChEBI" id="CHEBI:57692"/>
    </ligand>
</feature>
<feature type="domain" description="FAD-binding FR-type" evidence="13">
    <location>
        <begin position="1"/>
        <end position="91"/>
    </location>
</feature>
<evidence type="ECO:0000256" key="2">
    <source>
        <dbReference type="ARBA" id="ARBA00022448"/>
    </source>
</evidence>
<evidence type="ECO:0000313" key="14">
    <source>
        <dbReference type="EMBL" id="MPW26868.1"/>
    </source>
</evidence>
<organism evidence="14 15">
    <name type="scientific">Alkalibaculum sporogenes</name>
    <dbReference type="NCBI Taxonomy" id="2655001"/>
    <lineage>
        <taxon>Bacteria</taxon>
        <taxon>Bacillati</taxon>
        <taxon>Bacillota</taxon>
        <taxon>Clostridia</taxon>
        <taxon>Eubacteriales</taxon>
        <taxon>Eubacteriaceae</taxon>
        <taxon>Alkalibaculum</taxon>
    </lineage>
</organism>
<dbReference type="PROSITE" id="PS51384">
    <property type="entry name" value="FAD_FR"/>
    <property type="match status" value="1"/>
</dbReference>
<keyword evidence="4 12" id="KW-0001">2Fe-2S</keyword>
<dbReference type="CDD" id="cd06218">
    <property type="entry name" value="DHOD_e_trans"/>
    <property type="match status" value="1"/>
</dbReference>
<dbReference type="NCBIfam" id="NF000798">
    <property type="entry name" value="PRK00054.1-3"/>
    <property type="match status" value="1"/>
</dbReference>
<dbReference type="InterPro" id="IPR039261">
    <property type="entry name" value="FNR_nucleotide-bd"/>
</dbReference>
<evidence type="ECO:0000256" key="12">
    <source>
        <dbReference type="PIRSR" id="PIRSR006816-2"/>
    </source>
</evidence>
<evidence type="ECO:0000256" key="7">
    <source>
        <dbReference type="ARBA" id="ARBA00022982"/>
    </source>
</evidence>
<comment type="similarity">
    <text evidence="1">Belongs to the PyrK family.</text>
</comment>
<comment type="cofactor">
    <cofactor evidence="12">
        <name>[2Fe-2S] cluster</name>
        <dbReference type="ChEBI" id="CHEBI:190135"/>
    </cofactor>
    <text evidence="12">Binds 1 [2Fe-2S] cluster per subunit.</text>
</comment>
<dbReference type="AlphaFoldDB" id="A0A6A7KBH4"/>
<gene>
    <name evidence="14" type="ORF">GC105_13865</name>
</gene>
<evidence type="ECO:0000259" key="13">
    <source>
        <dbReference type="PROSITE" id="PS51384"/>
    </source>
</evidence>
<dbReference type="Proteomes" id="UP000440004">
    <property type="component" value="Unassembled WGS sequence"/>
</dbReference>
<feature type="binding site" evidence="12">
    <location>
        <position position="221"/>
    </location>
    <ligand>
        <name>[2Fe-2S] cluster</name>
        <dbReference type="ChEBI" id="CHEBI:190135"/>
    </ligand>
</feature>
<evidence type="ECO:0000256" key="3">
    <source>
        <dbReference type="ARBA" id="ARBA00022630"/>
    </source>
</evidence>
<dbReference type="InterPro" id="IPR019480">
    <property type="entry name" value="Dihydroorotate_DH_Fe-S-bd"/>
</dbReference>
<dbReference type="RefSeq" id="WP_152805965.1">
    <property type="nucleotide sequence ID" value="NZ_WHNX01000030.1"/>
</dbReference>
<evidence type="ECO:0000256" key="11">
    <source>
        <dbReference type="PIRSR" id="PIRSR006816-1"/>
    </source>
</evidence>
<evidence type="ECO:0000256" key="10">
    <source>
        <dbReference type="ARBA" id="ARBA00034078"/>
    </source>
</evidence>
<proteinExistence type="inferred from homology"/>
<keyword evidence="15" id="KW-1185">Reference proteome</keyword>
<dbReference type="GO" id="GO:0050660">
    <property type="term" value="F:flavin adenine dinucleotide binding"/>
    <property type="evidence" value="ECO:0007669"/>
    <property type="project" value="InterPro"/>
</dbReference>
<comment type="caution">
    <text evidence="14">The sequence shown here is derived from an EMBL/GenBank/DDBJ whole genome shotgun (WGS) entry which is preliminary data.</text>
</comment>
<dbReference type="Gene3D" id="3.40.50.80">
    <property type="entry name" value="Nucleotide-binding domain of ferredoxin-NADP reductase (FNR) module"/>
    <property type="match status" value="1"/>
</dbReference>
<comment type="cofactor">
    <cofactor evidence="11">
        <name>FAD</name>
        <dbReference type="ChEBI" id="CHEBI:57692"/>
    </cofactor>
    <text evidence="11">Binds 1 FAD per subunit.</text>
</comment>
<evidence type="ECO:0000313" key="15">
    <source>
        <dbReference type="Proteomes" id="UP000440004"/>
    </source>
</evidence>